<dbReference type="Proteomes" id="UP000271705">
    <property type="component" value="Unassembled WGS sequence"/>
</dbReference>
<dbReference type="EMBL" id="RXLZ01000171">
    <property type="protein sequence ID" value="RTQ80452.1"/>
    <property type="molecule type" value="Genomic_DNA"/>
</dbReference>
<accession>A0A3S0HS09</accession>
<gene>
    <name evidence="2" type="ORF">EKL94_22260</name>
</gene>
<dbReference type="AlphaFoldDB" id="A0A3S0HS09"/>
<evidence type="ECO:0000313" key="3">
    <source>
        <dbReference type="Proteomes" id="UP000271705"/>
    </source>
</evidence>
<name>A0A3S0HS09_STEMA</name>
<sequence>RVVRGGGRGWERRGGGPLPPRGRRWPEVFPPGTPCPAVALERVAQALAQRGVRGPGRVRQRKGSALLPSPELQRSFLRHLES</sequence>
<feature type="region of interest" description="Disordered" evidence="1">
    <location>
        <begin position="1"/>
        <end position="26"/>
    </location>
</feature>
<evidence type="ECO:0000256" key="1">
    <source>
        <dbReference type="SAM" id="MobiDB-lite"/>
    </source>
</evidence>
<feature type="non-terminal residue" evidence="2">
    <location>
        <position position="1"/>
    </location>
</feature>
<protein>
    <submittedName>
        <fullName evidence="2">Uncharacterized protein</fullName>
    </submittedName>
</protein>
<reference evidence="2 3" key="1">
    <citation type="submission" date="2018-12" db="EMBL/GenBank/DDBJ databases">
        <authorList>
            <person name="Kartti S."/>
            <person name="Manni A."/>
            <person name="Chemao El Fihri M.W."/>
            <person name="Laamarti M."/>
            <person name="Temsamani L."/>
            <person name="El Jamali J.E."/>
            <person name="Ouadghiri M."/>
            <person name="Ibrahimi A."/>
            <person name="Filati-Maltouf A."/>
        </authorList>
    </citation>
    <scope>NUCLEOTIDE SEQUENCE [LARGE SCALE GENOMIC DNA]</scope>
    <source>
        <strain evidence="2 3">MDMC339</strain>
    </source>
</reference>
<evidence type="ECO:0000313" key="2">
    <source>
        <dbReference type="EMBL" id="RTQ80452.1"/>
    </source>
</evidence>
<comment type="caution">
    <text evidence="2">The sequence shown here is derived from an EMBL/GenBank/DDBJ whole genome shotgun (WGS) entry which is preliminary data.</text>
</comment>
<organism evidence="2 3">
    <name type="scientific">Stenotrophomonas maltophilia</name>
    <name type="common">Pseudomonas maltophilia</name>
    <name type="synonym">Xanthomonas maltophilia</name>
    <dbReference type="NCBI Taxonomy" id="40324"/>
    <lineage>
        <taxon>Bacteria</taxon>
        <taxon>Pseudomonadati</taxon>
        <taxon>Pseudomonadota</taxon>
        <taxon>Gammaproteobacteria</taxon>
        <taxon>Lysobacterales</taxon>
        <taxon>Lysobacteraceae</taxon>
        <taxon>Stenotrophomonas</taxon>
        <taxon>Stenotrophomonas maltophilia group</taxon>
    </lineage>
</organism>
<proteinExistence type="predicted"/>
<feature type="region of interest" description="Disordered" evidence="1">
    <location>
        <begin position="50"/>
        <end position="70"/>
    </location>
</feature>